<dbReference type="PANTHER" id="PTHR13500">
    <property type="entry name" value="NUCLEOLAR PRERIBOSOMAL-ASSOCIATED PROTEIN 1"/>
    <property type="match status" value="1"/>
</dbReference>
<feature type="domain" description="URB1 C-terminal" evidence="3">
    <location>
        <begin position="1944"/>
        <end position="2123"/>
    </location>
</feature>
<dbReference type="InterPro" id="IPR021714">
    <property type="entry name" value="URB1_N"/>
</dbReference>
<reference evidence="4" key="1">
    <citation type="submission" date="2022-07" db="EMBL/GenBank/DDBJ databases">
        <title>Phylogenomic reconstructions and comparative analyses of Kickxellomycotina fungi.</title>
        <authorList>
            <person name="Reynolds N.K."/>
            <person name="Stajich J.E."/>
            <person name="Barry K."/>
            <person name="Grigoriev I.V."/>
            <person name="Crous P."/>
            <person name="Smith M.E."/>
        </authorList>
    </citation>
    <scope>NUCLEOTIDE SEQUENCE</scope>
    <source>
        <strain evidence="4">BCRC 34381</strain>
    </source>
</reference>
<dbReference type="InterPro" id="IPR039844">
    <property type="entry name" value="URB1"/>
</dbReference>
<protein>
    <submittedName>
        <fullName evidence="4">Uncharacterized protein</fullName>
    </submittedName>
</protein>
<sequence>MGKASADKEIKRRRVGTEAADPPVDAVDEGSQAADHQKDSQVSFQSADEIRRALDTANTDLLIQGFTHLREHLKICNRAVGDGAPVEARALREACRRVVYEWADESSGFEEVAAAWQLAQKHGVARLEALIPGTVGRLLETLDAAETFVHGRRLIRMVLDGFMKAVHRAFGTPRSSACASALQLLCQMVAFARGEHADELRLAFDWTMKALDELPAIRPTVVGFSIRRLWIRFVMAFFAADRCQASVELLRTRRLISNLFRGVEKDSYQELHALLSSVYTHIVLNTSISRADKRRVFGVSLMGSLAKAAHNTAPVAPQEVGVSCPATFAPKAASPDDEPAMTSDSVSALVIRFFRGMMTHPGHGICYHQHGLYPAPHRLQGGAAAAAAADAEDMQDVATFTKASTSAEMHELCNSLILRILVTCINPQGSRRMADLAVDILRASPELIAPFWRNYRCALEPQLSLRYLGSTAFAMKVMALPLPVSPGPAAIPRLNTLIEHVTPFALARSALGRGLQMRTSPLVRYRTLLLVDMALRKLGAARAWIQAQAAGGSGGGNSSAAGWRLLDQRLVAAVKQRVPEWKLVVLVHHDLSTAAQTPAPAMELQDSGDLRELECQHAVLGNVLMRVMGGYQMHFGELVLESHFELGKLITSVQLSDVVAVGELNSQRVRNPVGAHTLQYLLNALAATPAASVNWMARVRPEESHDAVQHTGLGVVLVVYLFAVQPELRRAARRASVAALQSTGLFDHDTGPAETREVACWLDSLAALTSPHANRSTRLSFIPSGRLALGHSLVAFLEDAAGYAAKQPYKYADRICAPDSDAEEGVQLPFSPLLSAVVEAAVLKAATGNGTLAALLRESPAARVASEMQTNTMFAYIREVMCRIAEMRGQRAARHLQPFIATAATAVLAPRAAKLATAKDHDKTEAERKHYAKVEAAFASAYADVREYLAVLCAPAAQPAGAGTGALATAAAAKLPSAVAKRLKRDLASTCADVEARLAAFTAVLIDAVHQIGSSSSSSSKGHDARPTAAITRWLLQRAKKMTGGERQAAFVVAITWISQHDRVSLPGQSLWDHPLFVELAPEIMQIDDLAFLEALYRHLLMSRNPGALLSNAGVQRLLAHMMVSQRGSVLFCDIASRLAQLVASGCFADSGEGHQAASFVCSLISRHMASMAPGPEAGEQERASCTRALENYASALGQPLLGDDTDLQQLFSYSAAVLVHRTAEEWLSPQEAARIWGPFAARVEASASSMCNPDGMAGTDGTRAVYLLLLLRHVSAALSGRTRVRLVRDLGAAASSELPIGTYCAVATTALVLLRGIASGAGEGRREAEAIGEMFTARVISLWAESLGTQGADAEAALEDAARQVTATMGPALSRHADRDGALVTDIRNRVALVRAQLPRFGGRHLSGASVDVAAVLEHMWHNAKSSRGYAADATRRLLLARIMSLNLPALASACGWAQRAMDSGRLTATRGRLVAWLLSTVVAECTATDEYGRVVWDDDAHSSALRVRCLALAQRLFGGATAPIGSVAADEGTLLLATSFVQGAEDNVTVAAFCDAVSKDIEDPLSPARVALLESRVLRCAAHPGRPEAVAEAVLELMELGKRAVPPLASLGGPPDASRWRAVSILASAAELCQQELAHRATVDAEKCVRCVADSVSSMLASICQPFEQGADMSDAEVAKAASCYPPAVFRLVAYAVQTADSICAASALVSSATHGWFAALRGLLGCRLFNARAYASETRDLVAMTVLGLWRLSRPSLSRWSASLDDYLTLDELESLVGAYSGSSTLADRALLQVIQEYESTTRQSVQRAALVFGPVAAGIYVKERVGRIRYLIERDENAVGVVGEETVAAALAAIDSSRMHRTVVDFPIAAKDLNFGGGDGAPSQLPRMLARAAGSPGAGQDAPEHAQAYDPQFILPWVWTIVSCGQGVDLRRVIESHAAGVAVAALSASSAQVRKLAYYTLDTLYARISEAQSLSGKRQCILLLDALRNGITGRTATEFPRIPFPLALFAATSLNTMIHPEHIMFGNVNRLLLKRPFLRPGGVPLLRVILRSSAETRGHRAHILTQACQAARAFSQCPAAFRRCDLVNLVLALSTSALGDAQAAGAALTMLFHLTSAANADILTEYVSKGRFSLLAWIRGQVSLEAGSLRAAANQATAERVRGGGGGSGVSPATMQLLLAAIANLTALARLVVRAAANFPPARLGSGTLAYNRFWAITSSTQPNAPGQTAAMCVFQQALDAAAGAVSALGDTANTRQAAVAALALARTCVDGARLLADIQRTCGCDESFALQPPHIARCALAIVRLAEPVVEREAAAGCEGGAFVVRFDPCAIAAIAGAQHPASLFATEATLGGTGGTALDRPSRGALGLYSCYRSSIDGLFAWITVAPPSDIHASELMEIVSRALVVGAPAAAKAVAWMRDCHDEQTAASS</sequence>
<dbReference type="Proteomes" id="UP001143981">
    <property type="component" value="Unassembled WGS sequence"/>
</dbReference>
<dbReference type="Pfam" id="PF16201">
    <property type="entry name" value="NopRA1"/>
    <property type="match status" value="1"/>
</dbReference>
<evidence type="ECO:0000256" key="1">
    <source>
        <dbReference type="SAM" id="MobiDB-lite"/>
    </source>
</evidence>
<organism evidence="4 5">
    <name type="scientific">Coemansia biformis</name>
    <dbReference type="NCBI Taxonomy" id="1286918"/>
    <lineage>
        <taxon>Eukaryota</taxon>
        <taxon>Fungi</taxon>
        <taxon>Fungi incertae sedis</taxon>
        <taxon>Zoopagomycota</taxon>
        <taxon>Kickxellomycotina</taxon>
        <taxon>Kickxellomycetes</taxon>
        <taxon>Kickxellales</taxon>
        <taxon>Kickxellaceae</taxon>
        <taxon>Coemansia</taxon>
    </lineage>
</organism>
<gene>
    <name evidence="4" type="ORF">LPJ61_000802</name>
</gene>
<feature type="compositionally biased region" description="Basic and acidic residues" evidence="1">
    <location>
        <begin position="1"/>
        <end position="10"/>
    </location>
</feature>
<evidence type="ECO:0000313" key="4">
    <source>
        <dbReference type="EMBL" id="KAJ1734952.1"/>
    </source>
</evidence>
<dbReference type="EMBL" id="JANBOI010000048">
    <property type="protein sequence ID" value="KAJ1734952.1"/>
    <property type="molecule type" value="Genomic_DNA"/>
</dbReference>
<evidence type="ECO:0000313" key="5">
    <source>
        <dbReference type="Proteomes" id="UP001143981"/>
    </source>
</evidence>
<dbReference type="OrthoDB" id="72892at2759"/>
<accession>A0A9W7YB47</accession>
<dbReference type="GO" id="GO:0000466">
    <property type="term" value="P:maturation of 5.8S rRNA from tricistronic rRNA transcript (SSU-rRNA, 5.8S rRNA, LSU-rRNA)"/>
    <property type="evidence" value="ECO:0007669"/>
    <property type="project" value="TreeGrafter"/>
</dbReference>
<name>A0A9W7YB47_9FUNG</name>
<dbReference type="GO" id="GO:0000463">
    <property type="term" value="P:maturation of LSU-rRNA from tricistronic rRNA transcript (SSU-rRNA, 5.8S rRNA, LSU-rRNA)"/>
    <property type="evidence" value="ECO:0007669"/>
    <property type="project" value="TreeGrafter"/>
</dbReference>
<proteinExistence type="predicted"/>
<evidence type="ECO:0000259" key="2">
    <source>
        <dbReference type="Pfam" id="PF11707"/>
    </source>
</evidence>
<feature type="domain" description="URB1 N-terminal" evidence="2">
    <location>
        <begin position="110"/>
        <end position="469"/>
    </location>
</feature>
<dbReference type="InterPro" id="IPR032436">
    <property type="entry name" value="URB1_C"/>
</dbReference>
<evidence type="ECO:0000259" key="3">
    <source>
        <dbReference type="Pfam" id="PF16201"/>
    </source>
</evidence>
<comment type="caution">
    <text evidence="4">The sequence shown here is derived from an EMBL/GenBank/DDBJ whole genome shotgun (WGS) entry which is preliminary data.</text>
</comment>
<dbReference type="GO" id="GO:0005730">
    <property type="term" value="C:nucleolus"/>
    <property type="evidence" value="ECO:0007669"/>
    <property type="project" value="TreeGrafter"/>
</dbReference>
<keyword evidence="5" id="KW-1185">Reference proteome</keyword>
<dbReference type="PANTHER" id="PTHR13500:SF0">
    <property type="entry name" value="NUCLEOLAR PRE-RIBOSOMAL-ASSOCIATED PROTEIN 1"/>
    <property type="match status" value="1"/>
</dbReference>
<dbReference type="Pfam" id="PF11707">
    <property type="entry name" value="Npa1"/>
    <property type="match status" value="1"/>
</dbReference>
<feature type="region of interest" description="Disordered" evidence="1">
    <location>
        <begin position="1"/>
        <end position="44"/>
    </location>
</feature>